<dbReference type="InterPro" id="IPR015946">
    <property type="entry name" value="KH_dom-like_a/b"/>
</dbReference>
<evidence type="ECO:0000256" key="2">
    <source>
        <dbReference type="HAMAP-Rule" id="MF_00003"/>
    </source>
</evidence>
<keyword evidence="4" id="KW-1185">Reference proteome</keyword>
<dbReference type="GO" id="GO:0043024">
    <property type="term" value="F:ribosomal small subunit binding"/>
    <property type="evidence" value="ECO:0007669"/>
    <property type="project" value="TreeGrafter"/>
</dbReference>
<comment type="subunit">
    <text evidence="2">Monomer. Binds 30S ribosomal subunits, but not 50S ribosomal subunits or 70S ribosomes.</text>
</comment>
<dbReference type="OrthoDB" id="307788at2"/>
<dbReference type="Proteomes" id="UP000268908">
    <property type="component" value="Unassembled WGS sequence"/>
</dbReference>
<protein>
    <recommendedName>
        <fullName evidence="2">Ribosome-binding factor A</fullName>
    </recommendedName>
</protein>
<keyword evidence="1 2" id="KW-0690">Ribosome biogenesis</keyword>
<dbReference type="EMBL" id="RCCI01000005">
    <property type="protein sequence ID" value="RLJ64684.1"/>
    <property type="molecule type" value="Genomic_DNA"/>
</dbReference>
<dbReference type="RefSeq" id="WP_121240915.1">
    <property type="nucleotide sequence ID" value="NZ_BHVV01000006.1"/>
</dbReference>
<comment type="function">
    <text evidence="2">One of several proteins that assist in the late maturation steps of the functional core of the 30S ribosomal subunit. Associates with free 30S ribosomal subunits (but not with 30S subunits that are part of 70S ribosomes or polysomes). Required for efficient processing of 16S rRNA. May interact with the 5'-terminal helix region of 16S rRNA.</text>
</comment>
<dbReference type="Gene3D" id="3.30.300.20">
    <property type="match status" value="1"/>
</dbReference>
<dbReference type="GO" id="GO:0030490">
    <property type="term" value="P:maturation of SSU-rRNA"/>
    <property type="evidence" value="ECO:0007669"/>
    <property type="project" value="UniProtKB-UniRule"/>
</dbReference>
<accession>A0A497XD80</accession>
<dbReference type="AlphaFoldDB" id="A0A497XD80"/>
<name>A0A497XD80_9PROT</name>
<comment type="caution">
    <text evidence="3">The sequence shown here is derived from an EMBL/GenBank/DDBJ whole genome shotgun (WGS) entry which is preliminary data.</text>
</comment>
<dbReference type="PANTHER" id="PTHR33515">
    <property type="entry name" value="RIBOSOME-BINDING FACTOR A, CHLOROPLASTIC-RELATED"/>
    <property type="match status" value="1"/>
</dbReference>
<evidence type="ECO:0000313" key="3">
    <source>
        <dbReference type="EMBL" id="RLJ64684.1"/>
    </source>
</evidence>
<organism evidence="3 4">
    <name type="scientific">Sulfurisoma sediminicola</name>
    <dbReference type="NCBI Taxonomy" id="1381557"/>
    <lineage>
        <taxon>Bacteria</taxon>
        <taxon>Pseudomonadati</taxon>
        <taxon>Pseudomonadota</taxon>
        <taxon>Betaproteobacteria</taxon>
        <taxon>Nitrosomonadales</taxon>
        <taxon>Sterolibacteriaceae</taxon>
        <taxon>Sulfurisoma</taxon>
    </lineage>
</organism>
<evidence type="ECO:0000313" key="4">
    <source>
        <dbReference type="Proteomes" id="UP000268908"/>
    </source>
</evidence>
<comment type="subcellular location">
    <subcellularLocation>
        <location evidence="2">Cytoplasm</location>
    </subcellularLocation>
</comment>
<dbReference type="Pfam" id="PF02033">
    <property type="entry name" value="RBFA"/>
    <property type="match status" value="1"/>
</dbReference>
<gene>
    <name evidence="2" type="primary">rbfA</name>
    <name evidence="3" type="ORF">DFR35_1325</name>
</gene>
<dbReference type="SUPFAM" id="SSF89919">
    <property type="entry name" value="Ribosome-binding factor A, RbfA"/>
    <property type="match status" value="1"/>
</dbReference>
<keyword evidence="2" id="KW-0963">Cytoplasm</keyword>
<dbReference type="InterPro" id="IPR023799">
    <property type="entry name" value="RbfA_dom_sf"/>
</dbReference>
<reference evidence="3 4" key="1">
    <citation type="submission" date="2018-10" db="EMBL/GenBank/DDBJ databases">
        <title>Genomic Encyclopedia of Type Strains, Phase IV (KMG-IV): sequencing the most valuable type-strain genomes for metagenomic binning, comparative biology and taxonomic classification.</title>
        <authorList>
            <person name="Goeker M."/>
        </authorList>
    </citation>
    <scope>NUCLEOTIDE SEQUENCE [LARGE SCALE GENOMIC DNA]</scope>
    <source>
        <strain evidence="3 4">DSM 26916</strain>
    </source>
</reference>
<dbReference type="HAMAP" id="MF_00003">
    <property type="entry name" value="RbfA"/>
    <property type="match status" value="1"/>
</dbReference>
<dbReference type="NCBIfam" id="TIGR00082">
    <property type="entry name" value="rbfA"/>
    <property type="match status" value="1"/>
</dbReference>
<comment type="similarity">
    <text evidence="2">Belongs to the RbfA family.</text>
</comment>
<dbReference type="PANTHER" id="PTHR33515:SF1">
    <property type="entry name" value="RIBOSOME-BINDING FACTOR A, CHLOROPLASTIC-RELATED"/>
    <property type="match status" value="1"/>
</dbReference>
<evidence type="ECO:0000256" key="1">
    <source>
        <dbReference type="ARBA" id="ARBA00022517"/>
    </source>
</evidence>
<dbReference type="InterPro" id="IPR000238">
    <property type="entry name" value="RbfA"/>
</dbReference>
<proteinExistence type="inferred from homology"/>
<dbReference type="GO" id="GO:0005829">
    <property type="term" value="C:cytosol"/>
    <property type="evidence" value="ECO:0007669"/>
    <property type="project" value="TreeGrafter"/>
</dbReference>
<sequence>MAARQNSGHGYSRADRVTEQIHRELSELLRQVKDPRVAHLLPLVTLTGVEITADYAHAKVFYTSLAGHERDEEIARGLRHAAGFLRRELGRRVRIHHTPELHFTFDASVERGSWLSRLIDEAVESDNKGEKTGE</sequence>